<evidence type="ECO:0000256" key="11">
    <source>
        <dbReference type="ARBA" id="ARBA00038963"/>
    </source>
</evidence>
<keyword evidence="7" id="KW-0560">Oxidoreductase</keyword>
<evidence type="ECO:0000256" key="7">
    <source>
        <dbReference type="ARBA" id="ARBA00023002"/>
    </source>
</evidence>
<dbReference type="InterPro" id="IPR036291">
    <property type="entry name" value="NAD(P)-bd_dom_sf"/>
</dbReference>
<dbReference type="RefSeq" id="XP_064852134.1">
    <property type="nucleotide sequence ID" value="XM_064996062.1"/>
</dbReference>
<evidence type="ECO:0000259" key="13">
    <source>
        <dbReference type="SMART" id="SM00829"/>
    </source>
</evidence>
<keyword evidence="9" id="KW-0496">Mitochondrion</keyword>
<evidence type="ECO:0000256" key="2">
    <source>
        <dbReference type="ARBA" id="ARBA00010371"/>
    </source>
</evidence>
<keyword evidence="10" id="KW-0275">Fatty acid biosynthesis</keyword>
<reference evidence="14 15" key="1">
    <citation type="journal article" date="2023" name="Elife">
        <title>Identification of key yeast species and microbe-microbe interactions impacting larval growth of Drosophila in the wild.</title>
        <authorList>
            <person name="Mure A."/>
            <person name="Sugiura Y."/>
            <person name="Maeda R."/>
            <person name="Honda K."/>
            <person name="Sakurai N."/>
            <person name="Takahashi Y."/>
            <person name="Watada M."/>
            <person name="Katoh T."/>
            <person name="Gotoh A."/>
            <person name="Gotoh Y."/>
            <person name="Taniguchi I."/>
            <person name="Nakamura K."/>
            <person name="Hayashi T."/>
            <person name="Katayama T."/>
            <person name="Uemura T."/>
            <person name="Hattori Y."/>
        </authorList>
    </citation>
    <scope>NUCLEOTIDE SEQUENCE [LARGE SCALE GENOMIC DNA]</scope>
    <source>
        <strain evidence="14 15">SC-9</strain>
    </source>
</reference>
<evidence type="ECO:0000256" key="10">
    <source>
        <dbReference type="ARBA" id="ARBA00023160"/>
    </source>
</evidence>
<evidence type="ECO:0000256" key="9">
    <source>
        <dbReference type="ARBA" id="ARBA00023128"/>
    </source>
</evidence>
<keyword evidence="8" id="KW-0443">Lipid metabolism</keyword>
<evidence type="ECO:0000313" key="14">
    <source>
        <dbReference type="EMBL" id="GMM35134.1"/>
    </source>
</evidence>
<comment type="similarity">
    <text evidence="2">Belongs to the zinc-containing alcohol dehydrogenase family. Quinone oxidoreductase subfamily.</text>
</comment>
<evidence type="ECO:0000256" key="5">
    <source>
        <dbReference type="ARBA" id="ARBA00022857"/>
    </source>
</evidence>
<dbReference type="SUPFAM" id="SSF51735">
    <property type="entry name" value="NAD(P)-binding Rossmann-fold domains"/>
    <property type="match status" value="1"/>
</dbReference>
<accession>A0AAV5QKI7</accession>
<keyword evidence="15" id="KW-1185">Reference proteome</keyword>
<evidence type="ECO:0000256" key="4">
    <source>
        <dbReference type="ARBA" id="ARBA00022832"/>
    </source>
</evidence>
<dbReference type="InterPro" id="IPR013154">
    <property type="entry name" value="ADH-like_N"/>
</dbReference>
<dbReference type="FunFam" id="3.40.50.720:FF:000112">
    <property type="entry name" value="Enoyl-[acyl-carrier-protein] reductase 1, mitochondrial"/>
    <property type="match status" value="1"/>
</dbReference>
<evidence type="ECO:0000256" key="6">
    <source>
        <dbReference type="ARBA" id="ARBA00022946"/>
    </source>
</evidence>
<dbReference type="Gene3D" id="3.90.180.10">
    <property type="entry name" value="Medium-chain alcohol dehydrogenases, catalytic domain"/>
    <property type="match status" value="1"/>
</dbReference>
<keyword evidence="6" id="KW-0809">Transit peptide</keyword>
<evidence type="ECO:0000256" key="12">
    <source>
        <dbReference type="ARBA" id="ARBA00048843"/>
    </source>
</evidence>
<dbReference type="PANTHER" id="PTHR43981">
    <property type="entry name" value="ENOYL-[ACYL-CARRIER-PROTEIN] REDUCTASE, MITOCHONDRIAL"/>
    <property type="match status" value="1"/>
</dbReference>
<dbReference type="GO" id="GO:0005739">
    <property type="term" value="C:mitochondrion"/>
    <property type="evidence" value="ECO:0007669"/>
    <property type="project" value="UniProtKB-SubCell"/>
</dbReference>
<evidence type="ECO:0000256" key="3">
    <source>
        <dbReference type="ARBA" id="ARBA00022516"/>
    </source>
</evidence>
<dbReference type="EC" id="1.3.1.104" evidence="11"/>
<dbReference type="Proteomes" id="UP001360560">
    <property type="component" value="Unassembled WGS sequence"/>
</dbReference>
<evidence type="ECO:0000256" key="8">
    <source>
        <dbReference type="ARBA" id="ARBA00023098"/>
    </source>
</evidence>
<dbReference type="InterPro" id="IPR013149">
    <property type="entry name" value="ADH-like_C"/>
</dbReference>
<dbReference type="GO" id="GO:0006633">
    <property type="term" value="P:fatty acid biosynthetic process"/>
    <property type="evidence" value="ECO:0007669"/>
    <property type="project" value="UniProtKB-KW"/>
</dbReference>
<dbReference type="InterPro" id="IPR020843">
    <property type="entry name" value="ER"/>
</dbReference>
<gene>
    <name evidence="14" type="ORF">DASC09_024590</name>
</gene>
<dbReference type="InterPro" id="IPR011032">
    <property type="entry name" value="GroES-like_sf"/>
</dbReference>
<organism evidence="14 15">
    <name type="scientific">Saccharomycopsis crataegensis</name>
    <dbReference type="NCBI Taxonomy" id="43959"/>
    <lineage>
        <taxon>Eukaryota</taxon>
        <taxon>Fungi</taxon>
        <taxon>Dikarya</taxon>
        <taxon>Ascomycota</taxon>
        <taxon>Saccharomycotina</taxon>
        <taxon>Saccharomycetes</taxon>
        <taxon>Saccharomycopsidaceae</taxon>
        <taxon>Saccharomycopsis</taxon>
    </lineage>
</organism>
<evidence type="ECO:0000256" key="1">
    <source>
        <dbReference type="ARBA" id="ARBA00004173"/>
    </source>
</evidence>
<evidence type="ECO:0000313" key="15">
    <source>
        <dbReference type="Proteomes" id="UP001360560"/>
    </source>
</evidence>
<comment type="catalytic activity">
    <reaction evidence="12">
        <text>a 2,3-saturated acyl-[ACP] + NADP(+) = a (2E)-enoyl-[ACP] + NADPH + H(+)</text>
        <dbReference type="Rhea" id="RHEA:22564"/>
        <dbReference type="Rhea" id="RHEA-COMP:9925"/>
        <dbReference type="Rhea" id="RHEA-COMP:9926"/>
        <dbReference type="ChEBI" id="CHEBI:15378"/>
        <dbReference type="ChEBI" id="CHEBI:57783"/>
        <dbReference type="ChEBI" id="CHEBI:58349"/>
        <dbReference type="ChEBI" id="CHEBI:78784"/>
        <dbReference type="ChEBI" id="CHEBI:78785"/>
        <dbReference type="EC" id="1.3.1.104"/>
    </reaction>
</comment>
<dbReference type="Pfam" id="PF08240">
    <property type="entry name" value="ADH_N"/>
    <property type="match status" value="1"/>
</dbReference>
<protein>
    <recommendedName>
        <fullName evidence="11">enoyl-[acyl-carrier-protein] reductase</fullName>
        <ecNumber evidence="11">1.3.1.104</ecNumber>
    </recommendedName>
</protein>
<dbReference type="Gene3D" id="3.40.50.720">
    <property type="entry name" value="NAD(P)-binding Rossmann-like Domain"/>
    <property type="match status" value="1"/>
</dbReference>
<dbReference type="InterPro" id="IPR051034">
    <property type="entry name" value="Mito_Enoyl-ACP_Reductase"/>
</dbReference>
<comment type="caution">
    <text evidence="14">The sequence shown here is derived from an EMBL/GenBank/DDBJ whole genome shotgun (WGS) entry which is preliminary data.</text>
</comment>
<name>A0AAV5QKI7_9ASCO</name>
<keyword evidence="5" id="KW-0521">NADP</keyword>
<dbReference type="PANTHER" id="PTHR43981:SF2">
    <property type="entry name" value="ENOYL-[ACYL-CARRIER-PROTEIN] REDUCTASE, MITOCHONDRIAL"/>
    <property type="match status" value="1"/>
</dbReference>
<dbReference type="AlphaFoldDB" id="A0AAV5QKI7"/>
<dbReference type="Pfam" id="PF00107">
    <property type="entry name" value="ADH_zinc_N"/>
    <property type="match status" value="1"/>
</dbReference>
<dbReference type="EMBL" id="BTFZ01000004">
    <property type="protein sequence ID" value="GMM35134.1"/>
    <property type="molecule type" value="Genomic_DNA"/>
</dbReference>
<dbReference type="CDD" id="cd08290">
    <property type="entry name" value="ETR"/>
    <property type="match status" value="1"/>
</dbReference>
<sequence>MFAKTISTTAFQKTINRQFIRTMVNAKAIVYSNYGIPSEEIKVHKYTIDSPTADGVVLKTLAHPINPSDINQIEGVYPSRPQLAEILGSEIPIAVAGNEALSKVVEVGPDVKDLKVGDWVIPSFPNYGTWRSHCSGKESDYIKIGSPEGNLTKNAAACLSVNTCTAYEMLTTITKLEPGDWFVQNGGTSSVGRFAVQIAKILGYNSISVVRDRPNIEEVKQELQALGATHVITEEQCGSRQFLKTIKQWIGNGQVKLALNCVGGESSSNLARKLSPDGFFVTYGGMSKRPVTFPTSLFIFKNLTAKGYWITKNNFKDLDQKKHVVKTVLEYFRDQKLVAATAEETEIDWEALGDAEVLKFYQDSLQRSKSRKQLIVSKD</sequence>
<proteinExistence type="inferred from homology"/>
<dbReference type="GeneID" id="90073113"/>
<comment type="subcellular location">
    <subcellularLocation>
        <location evidence="1">Mitochondrion</location>
    </subcellularLocation>
</comment>
<keyword evidence="4" id="KW-0276">Fatty acid metabolism</keyword>
<dbReference type="SMART" id="SM00829">
    <property type="entry name" value="PKS_ER"/>
    <property type="match status" value="1"/>
</dbReference>
<feature type="domain" description="Enoyl reductase (ER)" evidence="13">
    <location>
        <begin position="35"/>
        <end position="375"/>
    </location>
</feature>
<dbReference type="GO" id="GO:0141148">
    <property type="term" value="F:enoyl-[acyl-carrier-protein] reductase (NADPH) activity"/>
    <property type="evidence" value="ECO:0007669"/>
    <property type="project" value="UniProtKB-EC"/>
</dbReference>
<dbReference type="SUPFAM" id="SSF50129">
    <property type="entry name" value="GroES-like"/>
    <property type="match status" value="1"/>
</dbReference>
<keyword evidence="3" id="KW-0444">Lipid biosynthesis</keyword>